<proteinExistence type="predicted"/>
<dbReference type="GO" id="GO:0005783">
    <property type="term" value="C:endoplasmic reticulum"/>
    <property type="evidence" value="ECO:0007669"/>
    <property type="project" value="InterPro"/>
</dbReference>
<dbReference type="InterPro" id="IPR010483">
    <property type="entry name" value="Alpha_2_MRAP_C"/>
</dbReference>
<feature type="domain" description="Alpha-2-macroglobulin receptor-associated protein" evidence="4">
    <location>
        <begin position="32"/>
        <end position="99"/>
    </location>
</feature>
<evidence type="ECO:0000313" key="7">
    <source>
        <dbReference type="RefSeq" id="XP_032808479.1"/>
    </source>
</evidence>
<dbReference type="CTD" id="4043"/>
<gene>
    <name evidence="7" type="primary">LRPAP1</name>
</gene>
<feature type="compositionally biased region" description="Basic and acidic residues" evidence="2">
    <location>
        <begin position="286"/>
        <end position="311"/>
    </location>
</feature>
<feature type="chain" id="PRO_5042477125" evidence="3">
    <location>
        <begin position="27"/>
        <end position="345"/>
    </location>
</feature>
<evidence type="ECO:0000256" key="2">
    <source>
        <dbReference type="SAM" id="MobiDB-lite"/>
    </source>
</evidence>
<dbReference type="GO" id="GO:0008201">
    <property type="term" value="F:heparin binding"/>
    <property type="evidence" value="ECO:0007669"/>
    <property type="project" value="InterPro"/>
</dbReference>
<keyword evidence="6" id="KW-1185">Reference proteome</keyword>
<evidence type="ECO:0000259" key="5">
    <source>
        <dbReference type="Pfam" id="PF06401"/>
    </source>
</evidence>
<dbReference type="PANTHER" id="PTHR16560:SF2">
    <property type="entry name" value="ALPHA-2-MACROGLOBULIN RECEPTOR-ASSOCIATED PROTEIN"/>
    <property type="match status" value="1"/>
</dbReference>
<organism evidence="6 7">
    <name type="scientific">Petromyzon marinus</name>
    <name type="common">Sea lamprey</name>
    <dbReference type="NCBI Taxonomy" id="7757"/>
    <lineage>
        <taxon>Eukaryota</taxon>
        <taxon>Metazoa</taxon>
        <taxon>Chordata</taxon>
        <taxon>Craniata</taxon>
        <taxon>Vertebrata</taxon>
        <taxon>Cyclostomata</taxon>
        <taxon>Hyperoartia</taxon>
        <taxon>Petromyzontiformes</taxon>
        <taxon>Petromyzontidae</taxon>
        <taxon>Petromyzon</taxon>
    </lineage>
</organism>
<keyword evidence="1" id="KW-0175">Coiled coil</keyword>
<keyword evidence="7" id="KW-0675">Receptor</keyword>
<feature type="signal peptide" evidence="3">
    <location>
        <begin position="1"/>
        <end position="26"/>
    </location>
</feature>
<dbReference type="SUPFAM" id="SSF47045">
    <property type="entry name" value="RAP domain-like"/>
    <property type="match status" value="3"/>
</dbReference>
<reference evidence="7" key="1">
    <citation type="submission" date="2025-08" db="UniProtKB">
        <authorList>
            <consortium name="RefSeq"/>
        </authorList>
    </citation>
    <scope>IDENTIFICATION</scope>
    <source>
        <tissue evidence="7">Sperm</tissue>
    </source>
</reference>
<dbReference type="RefSeq" id="XP_032808479.1">
    <property type="nucleotide sequence ID" value="XM_032952588.1"/>
</dbReference>
<dbReference type="AlphaFoldDB" id="A0AAJ7SZR6"/>
<sequence>MRARDAEAMRFVAMALVMVACASCGADVSPGEFRVAKIEQAWNKAQRIQLSAVQLSDLHGELRLLERQELSVKRDGHVEEQQREQLNRNLLAVLARYGLDGGKKENFGLNSNRLMEFGDSKPFRDPKLNKMWEKARGSGRFENAGDLERLERDFHLHDERIQEYEAMVIQSTGRNMNTVDGAGIPDKQLKEERSKLHNSLQRLRELMSMGYVNNEFTEPVAMELWEMAQQANLSEKELHDVKEELLTLERISEKHSHFREQLQVSHEKLQHAKATYDDVPFGKTAQDSKRENVKLSHDVDRLGETQRRHNELTDKTRSLAYKVKKLHQDISTRLSRPLYRQHNEL</sequence>
<feature type="region of interest" description="Disordered" evidence="2">
    <location>
        <begin position="280"/>
        <end position="311"/>
    </location>
</feature>
<dbReference type="InterPro" id="IPR036744">
    <property type="entry name" value="RAP_sf"/>
</dbReference>
<feature type="domain" description="Alpha-2-macroglobulin RAP C-terminal" evidence="5">
    <location>
        <begin position="186"/>
        <end position="345"/>
    </location>
</feature>
<dbReference type="InterPro" id="IPR038003">
    <property type="entry name" value="A2-macroglobuin_RAP"/>
</dbReference>
<dbReference type="Gene3D" id="1.20.81.10">
    <property type="entry name" value="RAP domain"/>
    <property type="match status" value="3"/>
</dbReference>
<evidence type="ECO:0000256" key="1">
    <source>
        <dbReference type="SAM" id="Coils"/>
    </source>
</evidence>
<dbReference type="GO" id="GO:0048259">
    <property type="term" value="P:regulation of receptor-mediated endocytosis"/>
    <property type="evidence" value="ECO:0007669"/>
    <property type="project" value="TreeGrafter"/>
</dbReference>
<evidence type="ECO:0000259" key="4">
    <source>
        <dbReference type="Pfam" id="PF06400"/>
    </source>
</evidence>
<dbReference type="Proteomes" id="UP001318040">
    <property type="component" value="Chromosome 12"/>
</dbReference>
<evidence type="ECO:0000256" key="3">
    <source>
        <dbReference type="SAM" id="SignalP"/>
    </source>
</evidence>
<dbReference type="GO" id="GO:0050750">
    <property type="term" value="F:low-density lipoprotein particle receptor binding"/>
    <property type="evidence" value="ECO:0007669"/>
    <property type="project" value="InterPro"/>
</dbReference>
<dbReference type="PANTHER" id="PTHR16560">
    <property type="entry name" value="ALPHA-2-MACROGLOBULIN RECEPTOR-ASSOCIATED PROTEIN"/>
    <property type="match status" value="1"/>
</dbReference>
<keyword evidence="3" id="KW-0732">Signal</keyword>
<protein>
    <submittedName>
        <fullName evidence="7">Alpha-2-macroglobulin receptor-associated protein isoform X1</fullName>
    </submittedName>
</protein>
<dbReference type="GeneID" id="116941478"/>
<dbReference type="GO" id="GO:0048019">
    <property type="term" value="F:receptor antagonist activity"/>
    <property type="evidence" value="ECO:0007669"/>
    <property type="project" value="InterPro"/>
</dbReference>
<feature type="domain" description="Alpha-2-macroglobulin RAP C-terminal" evidence="5">
    <location>
        <begin position="123"/>
        <end position="171"/>
    </location>
</feature>
<dbReference type="PROSITE" id="PS51257">
    <property type="entry name" value="PROKAR_LIPOPROTEIN"/>
    <property type="match status" value="1"/>
</dbReference>
<dbReference type="InterPro" id="IPR009066">
    <property type="entry name" value="MG_RAP_rcpt_1"/>
</dbReference>
<evidence type="ECO:0000313" key="6">
    <source>
        <dbReference type="Proteomes" id="UP001318040"/>
    </source>
</evidence>
<dbReference type="Pfam" id="PF06401">
    <property type="entry name" value="Alpha-2-MRAP_C"/>
    <property type="match status" value="2"/>
</dbReference>
<feature type="coiled-coil region" evidence="1">
    <location>
        <begin position="147"/>
        <end position="206"/>
    </location>
</feature>
<dbReference type="Pfam" id="PF06400">
    <property type="entry name" value="Alpha-2-MRAP_N"/>
    <property type="match status" value="1"/>
</dbReference>
<name>A0AAJ7SZR6_PETMA</name>
<dbReference type="KEGG" id="pmrn:116941478"/>
<accession>A0AAJ7SZR6</accession>